<keyword evidence="4" id="KW-0804">Transcription</keyword>
<evidence type="ECO:0000313" key="7">
    <source>
        <dbReference type="EMBL" id="KAB1637646.1"/>
    </source>
</evidence>
<organism evidence="7 8">
    <name type="scientific">Pseudoclavibacter terrae</name>
    <dbReference type="NCBI Taxonomy" id="1530195"/>
    <lineage>
        <taxon>Bacteria</taxon>
        <taxon>Bacillati</taxon>
        <taxon>Actinomycetota</taxon>
        <taxon>Actinomycetes</taxon>
        <taxon>Micrococcales</taxon>
        <taxon>Microbacteriaceae</taxon>
        <taxon>Pseudoclavibacter</taxon>
    </lineage>
</organism>
<dbReference type="RefSeq" id="WP_151423839.1">
    <property type="nucleotide sequence ID" value="NZ_WBJX01000003.1"/>
</dbReference>
<dbReference type="PANTHER" id="PTHR30346">
    <property type="entry name" value="TRANSCRIPTIONAL DUAL REGULATOR HCAR-RELATED"/>
    <property type="match status" value="1"/>
</dbReference>
<dbReference type="Pfam" id="PF03466">
    <property type="entry name" value="LysR_substrate"/>
    <property type="match status" value="1"/>
</dbReference>
<proteinExistence type="inferred from homology"/>
<keyword evidence="8" id="KW-1185">Reference proteome</keyword>
<dbReference type="Gene3D" id="3.40.190.290">
    <property type="match status" value="1"/>
</dbReference>
<evidence type="ECO:0000256" key="4">
    <source>
        <dbReference type="ARBA" id="ARBA00023163"/>
    </source>
</evidence>
<dbReference type="InterPro" id="IPR036388">
    <property type="entry name" value="WH-like_DNA-bd_sf"/>
</dbReference>
<dbReference type="Gene3D" id="1.10.10.10">
    <property type="entry name" value="Winged helix-like DNA-binding domain superfamily/Winged helix DNA-binding domain"/>
    <property type="match status" value="1"/>
</dbReference>
<dbReference type="GO" id="GO:0003677">
    <property type="term" value="F:DNA binding"/>
    <property type="evidence" value="ECO:0007669"/>
    <property type="project" value="UniProtKB-KW"/>
</dbReference>
<keyword evidence="2" id="KW-0805">Transcription regulation</keyword>
<dbReference type="PANTHER" id="PTHR30346:SF29">
    <property type="entry name" value="LYSR SUBSTRATE-BINDING"/>
    <property type="match status" value="1"/>
</dbReference>
<dbReference type="PROSITE" id="PS50931">
    <property type="entry name" value="HTH_LYSR"/>
    <property type="match status" value="1"/>
</dbReference>
<dbReference type="GO" id="GO:0032993">
    <property type="term" value="C:protein-DNA complex"/>
    <property type="evidence" value="ECO:0007669"/>
    <property type="project" value="TreeGrafter"/>
</dbReference>
<comment type="similarity">
    <text evidence="1">Belongs to the LysR transcriptional regulatory family.</text>
</comment>
<evidence type="ECO:0000259" key="6">
    <source>
        <dbReference type="PROSITE" id="PS50931"/>
    </source>
</evidence>
<dbReference type="GO" id="GO:0003700">
    <property type="term" value="F:DNA-binding transcription factor activity"/>
    <property type="evidence" value="ECO:0007669"/>
    <property type="project" value="InterPro"/>
</dbReference>
<gene>
    <name evidence="7" type="ORF">F8O03_10530</name>
</gene>
<dbReference type="InterPro" id="IPR036390">
    <property type="entry name" value="WH_DNA-bd_sf"/>
</dbReference>
<evidence type="ECO:0000256" key="5">
    <source>
        <dbReference type="SAM" id="Coils"/>
    </source>
</evidence>
<name>A0A7J5B2C1_9MICO</name>
<feature type="coiled-coil region" evidence="5">
    <location>
        <begin position="69"/>
        <end position="96"/>
    </location>
</feature>
<dbReference type="OrthoDB" id="3673085at2"/>
<reference evidence="7 8" key="1">
    <citation type="submission" date="2019-09" db="EMBL/GenBank/DDBJ databases">
        <title>Phylogeny of genus Pseudoclavibacter and closely related genus.</title>
        <authorList>
            <person name="Li Y."/>
        </authorList>
    </citation>
    <scope>NUCLEOTIDE SEQUENCE [LARGE SCALE GENOMIC DNA]</scope>
    <source>
        <strain evidence="7 8">THG-MD12</strain>
    </source>
</reference>
<keyword evidence="5" id="KW-0175">Coiled coil</keyword>
<evidence type="ECO:0000313" key="8">
    <source>
        <dbReference type="Proteomes" id="UP000490386"/>
    </source>
</evidence>
<dbReference type="EMBL" id="WBJX01000003">
    <property type="protein sequence ID" value="KAB1637646.1"/>
    <property type="molecule type" value="Genomic_DNA"/>
</dbReference>
<dbReference type="InterPro" id="IPR000847">
    <property type="entry name" value="LysR_HTH_N"/>
</dbReference>
<evidence type="ECO:0000256" key="3">
    <source>
        <dbReference type="ARBA" id="ARBA00023125"/>
    </source>
</evidence>
<dbReference type="AlphaFoldDB" id="A0A7J5B2C1"/>
<dbReference type="SUPFAM" id="SSF46785">
    <property type="entry name" value="Winged helix' DNA-binding domain"/>
    <property type="match status" value="1"/>
</dbReference>
<accession>A0A7J5B2C1</accession>
<feature type="domain" description="HTH lysR-type" evidence="6">
    <location>
        <begin position="2"/>
        <end position="59"/>
    </location>
</feature>
<evidence type="ECO:0000256" key="1">
    <source>
        <dbReference type="ARBA" id="ARBA00009437"/>
    </source>
</evidence>
<dbReference type="SUPFAM" id="SSF53850">
    <property type="entry name" value="Periplasmic binding protein-like II"/>
    <property type="match status" value="1"/>
</dbReference>
<keyword evidence="3" id="KW-0238">DNA-binding</keyword>
<dbReference type="Proteomes" id="UP000490386">
    <property type="component" value="Unassembled WGS sequence"/>
</dbReference>
<evidence type="ECO:0000256" key="2">
    <source>
        <dbReference type="ARBA" id="ARBA00023015"/>
    </source>
</evidence>
<protein>
    <submittedName>
        <fullName evidence="7">LysR family transcriptional regulator</fullName>
    </submittedName>
</protein>
<dbReference type="Pfam" id="PF00126">
    <property type="entry name" value="HTH_1"/>
    <property type="match status" value="1"/>
</dbReference>
<comment type="caution">
    <text evidence="7">The sequence shown here is derived from an EMBL/GenBank/DDBJ whole genome shotgun (WGS) entry which is preliminary data.</text>
</comment>
<dbReference type="InterPro" id="IPR005119">
    <property type="entry name" value="LysR_subst-bd"/>
</dbReference>
<sequence length="300" mass="32762">MLNLSRLRMLRELRRLGTLSEVARSLSYTPSAISQQLAVLEREVGVRLLERSGRRVLLTADAIALVEHTEVVLARLERAEAELAAAQTEVRGTLRVASFQSVLLSIGPIALTLLAERHPGLQVEITQREVTSAYEGLLAHDFDLILGEEYPGVPEPHRAGVHREDFTTDALRLAMPTTGPFADLDSDIAALSDASWAVDPEGSTTGRWERATCRAAGFEAIVRFETTDPLLHAHLVRTGHAVSFMSEIIAAQHLAGMRLVALPGDPHRVLFTAVRDGRAQHPAIRAFREAITEAATRASP</sequence>